<dbReference type="HOGENOM" id="CLU_1331133_0_0_9"/>
<proteinExistence type="predicted"/>
<sequence>MEKTPEEYQAELLRLYHTAQASAPAPAPVPEPEEAPPQEPQPEPTPPEPEPAPPMPEPLPTETVPPPQLEVEKTPQEQPAIGWIQVITRSAGNARALAGVSVLVTNGTEEQVHLKHTAVTNESGETGKIPLPVPAASLSLNCDETRKPYSTYDVSVYADGFYRQVSEAVPVFAGTTSRQIFHMIPLPSYLQEPPKTIVYQNTEPNL</sequence>
<reference evidence="2 3" key="1">
    <citation type="submission" date="2013-07" db="EMBL/GenBank/DDBJ databases">
        <authorList>
            <person name="Weinstock G."/>
            <person name="Sodergren E."/>
            <person name="Wylie T."/>
            <person name="Fulton L."/>
            <person name="Fulton R."/>
            <person name="Fronick C."/>
            <person name="O'Laughlin M."/>
            <person name="Godfrey J."/>
            <person name="Miner T."/>
            <person name="Herter B."/>
            <person name="Appelbaum E."/>
            <person name="Cordes M."/>
            <person name="Lek S."/>
            <person name="Wollam A."/>
            <person name="Pepin K.H."/>
            <person name="Palsikar V.B."/>
            <person name="Mitreva M."/>
            <person name="Wilson R.K."/>
        </authorList>
    </citation>
    <scope>NUCLEOTIDE SEQUENCE [LARGE SCALE GENOMIC DNA]</scope>
    <source>
        <strain evidence="2 3">ATCC 27760</strain>
    </source>
</reference>
<keyword evidence="3" id="KW-1185">Reference proteome</keyword>
<feature type="compositionally biased region" description="Pro residues" evidence="1">
    <location>
        <begin position="37"/>
        <end position="68"/>
    </location>
</feature>
<dbReference type="Proteomes" id="UP000016662">
    <property type="component" value="Unassembled WGS sequence"/>
</dbReference>
<evidence type="ECO:0000313" key="2">
    <source>
        <dbReference type="EMBL" id="ERJ96075.1"/>
    </source>
</evidence>
<organism evidence="2 3">
    <name type="scientific">Ruminococcus callidus ATCC 27760</name>
    <dbReference type="NCBI Taxonomy" id="411473"/>
    <lineage>
        <taxon>Bacteria</taxon>
        <taxon>Bacillati</taxon>
        <taxon>Bacillota</taxon>
        <taxon>Clostridia</taxon>
        <taxon>Eubacteriales</taxon>
        <taxon>Oscillospiraceae</taxon>
        <taxon>Ruminococcus</taxon>
    </lineage>
</organism>
<feature type="region of interest" description="Disordered" evidence="1">
    <location>
        <begin position="14"/>
        <end position="77"/>
    </location>
</feature>
<dbReference type="AlphaFoldDB" id="U2KVJ2"/>
<dbReference type="OrthoDB" id="1819742at2"/>
<dbReference type="STRING" id="411473.RUMCAL_01551"/>
<evidence type="ECO:0000256" key="1">
    <source>
        <dbReference type="SAM" id="MobiDB-lite"/>
    </source>
</evidence>
<dbReference type="eggNOG" id="ENOG5033AF6">
    <property type="taxonomic scope" value="Bacteria"/>
</dbReference>
<accession>U2KVJ2</accession>
<gene>
    <name evidence="2" type="ORF">RUMCAL_01551</name>
</gene>
<protein>
    <submittedName>
        <fullName evidence="2">Uncharacterized protein</fullName>
    </submittedName>
</protein>
<dbReference type="RefSeq" id="WP_021683022.1">
    <property type="nucleotide sequence ID" value="NZ_KI260452.1"/>
</dbReference>
<comment type="caution">
    <text evidence="2">The sequence shown here is derived from an EMBL/GenBank/DDBJ whole genome shotgun (WGS) entry which is preliminary data.</text>
</comment>
<dbReference type="PATRIC" id="fig|411473.3.peg.1262"/>
<name>U2KVJ2_9FIRM</name>
<evidence type="ECO:0000313" key="3">
    <source>
        <dbReference type="Proteomes" id="UP000016662"/>
    </source>
</evidence>
<dbReference type="EMBL" id="AWVF01000189">
    <property type="protein sequence ID" value="ERJ96075.1"/>
    <property type="molecule type" value="Genomic_DNA"/>
</dbReference>